<protein>
    <submittedName>
        <fullName evidence="2">Uncharacterized protein</fullName>
    </submittedName>
</protein>
<proteinExistence type="predicted"/>
<evidence type="ECO:0000313" key="3">
    <source>
        <dbReference type="Proteomes" id="UP000886998"/>
    </source>
</evidence>
<comment type="caution">
    <text evidence="2">The sequence shown here is derived from an EMBL/GenBank/DDBJ whole genome shotgun (WGS) entry which is preliminary data.</text>
</comment>
<feature type="coiled-coil region" evidence="1">
    <location>
        <begin position="38"/>
        <end position="81"/>
    </location>
</feature>
<organism evidence="2 3">
    <name type="scientific">Trichonephila inaurata madagascariensis</name>
    <dbReference type="NCBI Taxonomy" id="2747483"/>
    <lineage>
        <taxon>Eukaryota</taxon>
        <taxon>Metazoa</taxon>
        <taxon>Ecdysozoa</taxon>
        <taxon>Arthropoda</taxon>
        <taxon>Chelicerata</taxon>
        <taxon>Arachnida</taxon>
        <taxon>Araneae</taxon>
        <taxon>Araneomorphae</taxon>
        <taxon>Entelegynae</taxon>
        <taxon>Araneoidea</taxon>
        <taxon>Nephilidae</taxon>
        <taxon>Trichonephila</taxon>
        <taxon>Trichonephila inaurata</taxon>
    </lineage>
</organism>
<accession>A0A8X6XC93</accession>
<reference evidence="2" key="1">
    <citation type="submission" date="2020-08" db="EMBL/GenBank/DDBJ databases">
        <title>Multicomponent nature underlies the extraordinary mechanical properties of spider dragline silk.</title>
        <authorList>
            <person name="Kono N."/>
            <person name="Nakamura H."/>
            <person name="Mori M."/>
            <person name="Yoshida Y."/>
            <person name="Ohtoshi R."/>
            <person name="Malay A.D."/>
            <person name="Moran D.A.P."/>
            <person name="Tomita M."/>
            <person name="Numata K."/>
            <person name="Arakawa K."/>
        </authorList>
    </citation>
    <scope>NUCLEOTIDE SEQUENCE</scope>
</reference>
<gene>
    <name evidence="2" type="primary">NCL1_26753</name>
    <name evidence="2" type="ORF">TNIN_288431</name>
</gene>
<keyword evidence="1" id="KW-0175">Coiled coil</keyword>
<dbReference type="EMBL" id="BMAV01006875">
    <property type="protein sequence ID" value="GFY49211.1"/>
    <property type="molecule type" value="Genomic_DNA"/>
</dbReference>
<keyword evidence="3" id="KW-1185">Reference proteome</keyword>
<sequence length="119" mass="13970">MELTSLNMSRESLKANVTKLEQFETPSSLELKLQLNGISALRDKIELLRKEYYNLSSDVDLTEADRELELLEDRLYKAEVRFHFLLSKLDNVLTNVSQCRKLFEKKIKFCLETQIDKLV</sequence>
<evidence type="ECO:0000256" key="1">
    <source>
        <dbReference type="SAM" id="Coils"/>
    </source>
</evidence>
<dbReference type="AlphaFoldDB" id="A0A8X6XC93"/>
<evidence type="ECO:0000313" key="2">
    <source>
        <dbReference type="EMBL" id="GFY49211.1"/>
    </source>
</evidence>
<dbReference type="Proteomes" id="UP000886998">
    <property type="component" value="Unassembled WGS sequence"/>
</dbReference>
<dbReference type="OrthoDB" id="6459788at2759"/>
<name>A0A8X6XC93_9ARAC</name>